<dbReference type="Proteomes" id="UP000316639">
    <property type="component" value="Unassembled WGS sequence"/>
</dbReference>
<dbReference type="PANTHER" id="PTHR42791:SF1">
    <property type="entry name" value="N-ACETYLTRANSFERASE DOMAIN-CONTAINING PROTEIN"/>
    <property type="match status" value="1"/>
</dbReference>
<proteinExistence type="predicted"/>
<dbReference type="SUPFAM" id="SSF55729">
    <property type="entry name" value="Acyl-CoA N-acyltransferases (Nat)"/>
    <property type="match status" value="1"/>
</dbReference>
<dbReference type="GO" id="GO:0016747">
    <property type="term" value="F:acyltransferase activity, transferring groups other than amino-acyl groups"/>
    <property type="evidence" value="ECO:0007669"/>
    <property type="project" value="InterPro"/>
</dbReference>
<feature type="domain" description="N-acetyltransferase" evidence="1">
    <location>
        <begin position="1"/>
        <end position="185"/>
    </location>
</feature>
<dbReference type="RefSeq" id="WP_146358392.1">
    <property type="nucleotide sequence ID" value="NZ_VOBR01000029.1"/>
</dbReference>
<keyword evidence="3" id="KW-1185">Reference proteome</keyword>
<protein>
    <submittedName>
        <fullName evidence="2">GNAT family N-acetyltransferase</fullName>
    </submittedName>
</protein>
<dbReference type="OrthoDB" id="7057833at2"/>
<dbReference type="Pfam" id="PF13673">
    <property type="entry name" value="Acetyltransf_10"/>
    <property type="match status" value="1"/>
</dbReference>
<dbReference type="CDD" id="cd04301">
    <property type="entry name" value="NAT_SF"/>
    <property type="match status" value="1"/>
</dbReference>
<evidence type="ECO:0000259" key="1">
    <source>
        <dbReference type="PROSITE" id="PS51186"/>
    </source>
</evidence>
<organism evidence="2 3">
    <name type="scientific">Lentzea tibetensis</name>
    <dbReference type="NCBI Taxonomy" id="2591470"/>
    <lineage>
        <taxon>Bacteria</taxon>
        <taxon>Bacillati</taxon>
        <taxon>Actinomycetota</taxon>
        <taxon>Actinomycetes</taxon>
        <taxon>Pseudonocardiales</taxon>
        <taxon>Pseudonocardiaceae</taxon>
        <taxon>Lentzea</taxon>
    </lineage>
</organism>
<gene>
    <name evidence="2" type="ORF">FKR81_34320</name>
</gene>
<dbReference type="Gene3D" id="3.40.630.30">
    <property type="match status" value="1"/>
</dbReference>
<dbReference type="PROSITE" id="PS51186">
    <property type="entry name" value="GNAT"/>
    <property type="match status" value="1"/>
</dbReference>
<accession>A0A563EJN0</accession>
<evidence type="ECO:0000313" key="2">
    <source>
        <dbReference type="EMBL" id="TWP46883.1"/>
    </source>
</evidence>
<evidence type="ECO:0000313" key="3">
    <source>
        <dbReference type="Proteomes" id="UP000316639"/>
    </source>
</evidence>
<dbReference type="PANTHER" id="PTHR42791">
    <property type="entry name" value="GNAT FAMILY ACETYLTRANSFERASE"/>
    <property type="match status" value="1"/>
</dbReference>
<dbReference type="EMBL" id="VOBR01000029">
    <property type="protein sequence ID" value="TWP46883.1"/>
    <property type="molecule type" value="Genomic_DNA"/>
</dbReference>
<dbReference type="AlphaFoldDB" id="A0A563EJN0"/>
<dbReference type="InterPro" id="IPR016181">
    <property type="entry name" value="Acyl_CoA_acyltransferase"/>
</dbReference>
<dbReference type="InterPro" id="IPR052523">
    <property type="entry name" value="Trichothecene_AcTrans"/>
</dbReference>
<comment type="caution">
    <text evidence="2">The sequence shown here is derived from an EMBL/GenBank/DDBJ whole genome shotgun (WGS) entry which is preliminary data.</text>
</comment>
<keyword evidence="2" id="KW-0808">Transferase</keyword>
<reference evidence="2 3" key="1">
    <citation type="submission" date="2019-07" db="EMBL/GenBank/DDBJ databases">
        <title>Lentzea xizangensis sp. nov., isolated from Qinghai-Tibetan Plateau Soils.</title>
        <authorList>
            <person name="Huang J."/>
        </authorList>
    </citation>
    <scope>NUCLEOTIDE SEQUENCE [LARGE SCALE GENOMIC DNA]</scope>
    <source>
        <strain evidence="2 3">FXJ1.1311</strain>
    </source>
</reference>
<name>A0A563EJN0_9PSEU</name>
<dbReference type="InterPro" id="IPR000182">
    <property type="entry name" value="GNAT_dom"/>
</dbReference>
<sequence length="185" mass="20824">MHITLATSADVGRVADMITRAFHDLPPSRWLVPDPAARAELTRANFTTWIAHALKHGHVDLLDDARAAAVWFHPDEGPVPLPDDYASTGRFRLMDDTFAAHHPADDRHHHLSFLAVEPAHQRRGLGTAMLNHHHRTLDERGLSAFLEASSPANVEFYLESGYHVLGEPYRLPEDGPPMWPMWRQA</sequence>